<dbReference type="RefSeq" id="XP_005820507.1">
    <property type="nucleotide sequence ID" value="XM_005820450.1"/>
</dbReference>
<feature type="region of interest" description="Disordered" evidence="1">
    <location>
        <begin position="286"/>
        <end position="323"/>
    </location>
</feature>
<evidence type="ECO:0000313" key="3">
    <source>
        <dbReference type="EnsemblProtists" id="EKX33527"/>
    </source>
</evidence>
<gene>
    <name evidence="2" type="ORF">GUITHDRAFT_120273</name>
</gene>
<feature type="compositionally biased region" description="Low complexity" evidence="1">
    <location>
        <begin position="306"/>
        <end position="323"/>
    </location>
</feature>
<evidence type="ECO:0000313" key="2">
    <source>
        <dbReference type="EMBL" id="EKX33527.1"/>
    </source>
</evidence>
<dbReference type="Proteomes" id="UP000011087">
    <property type="component" value="Unassembled WGS sequence"/>
</dbReference>
<keyword evidence="4" id="KW-1185">Reference proteome</keyword>
<dbReference type="EMBL" id="JH993138">
    <property type="protein sequence ID" value="EKX33527.1"/>
    <property type="molecule type" value="Genomic_DNA"/>
</dbReference>
<feature type="region of interest" description="Disordered" evidence="1">
    <location>
        <begin position="197"/>
        <end position="218"/>
    </location>
</feature>
<dbReference type="AlphaFoldDB" id="L1IBR1"/>
<reference evidence="3" key="3">
    <citation type="submission" date="2015-06" db="UniProtKB">
        <authorList>
            <consortium name="EnsemblProtists"/>
        </authorList>
    </citation>
    <scope>IDENTIFICATION</scope>
</reference>
<dbReference type="EnsemblProtists" id="EKX33527">
    <property type="protein sequence ID" value="EKX33527"/>
    <property type="gene ID" value="GUITHDRAFT_120273"/>
</dbReference>
<dbReference type="HOGENOM" id="CLU_861788_0_0_1"/>
<dbReference type="GeneID" id="17290259"/>
<accession>L1IBR1</accession>
<feature type="region of interest" description="Disordered" evidence="1">
    <location>
        <begin position="1"/>
        <end position="28"/>
    </location>
</feature>
<reference evidence="2 4" key="1">
    <citation type="journal article" date="2012" name="Nature">
        <title>Algal genomes reveal evolutionary mosaicism and the fate of nucleomorphs.</title>
        <authorList>
            <consortium name="DOE Joint Genome Institute"/>
            <person name="Curtis B.A."/>
            <person name="Tanifuji G."/>
            <person name="Burki F."/>
            <person name="Gruber A."/>
            <person name="Irimia M."/>
            <person name="Maruyama S."/>
            <person name="Arias M.C."/>
            <person name="Ball S.G."/>
            <person name="Gile G.H."/>
            <person name="Hirakawa Y."/>
            <person name="Hopkins J.F."/>
            <person name="Kuo A."/>
            <person name="Rensing S.A."/>
            <person name="Schmutz J."/>
            <person name="Symeonidi A."/>
            <person name="Elias M."/>
            <person name="Eveleigh R.J."/>
            <person name="Herman E.K."/>
            <person name="Klute M.J."/>
            <person name="Nakayama T."/>
            <person name="Obornik M."/>
            <person name="Reyes-Prieto A."/>
            <person name="Armbrust E.V."/>
            <person name="Aves S.J."/>
            <person name="Beiko R.G."/>
            <person name="Coutinho P."/>
            <person name="Dacks J.B."/>
            <person name="Durnford D.G."/>
            <person name="Fast N.M."/>
            <person name="Green B.R."/>
            <person name="Grisdale C.J."/>
            <person name="Hempel F."/>
            <person name="Henrissat B."/>
            <person name="Hoppner M.P."/>
            <person name="Ishida K."/>
            <person name="Kim E."/>
            <person name="Koreny L."/>
            <person name="Kroth P.G."/>
            <person name="Liu Y."/>
            <person name="Malik S.B."/>
            <person name="Maier U.G."/>
            <person name="McRose D."/>
            <person name="Mock T."/>
            <person name="Neilson J.A."/>
            <person name="Onodera N.T."/>
            <person name="Poole A.M."/>
            <person name="Pritham E.J."/>
            <person name="Richards T.A."/>
            <person name="Rocap G."/>
            <person name="Roy S.W."/>
            <person name="Sarai C."/>
            <person name="Schaack S."/>
            <person name="Shirato S."/>
            <person name="Slamovits C.H."/>
            <person name="Spencer D.F."/>
            <person name="Suzuki S."/>
            <person name="Worden A.Z."/>
            <person name="Zauner S."/>
            <person name="Barry K."/>
            <person name="Bell C."/>
            <person name="Bharti A.K."/>
            <person name="Crow J.A."/>
            <person name="Grimwood J."/>
            <person name="Kramer R."/>
            <person name="Lindquist E."/>
            <person name="Lucas S."/>
            <person name="Salamov A."/>
            <person name="McFadden G.I."/>
            <person name="Lane C.E."/>
            <person name="Keeling P.J."/>
            <person name="Gray M.W."/>
            <person name="Grigoriev I.V."/>
            <person name="Archibald J.M."/>
        </authorList>
    </citation>
    <scope>NUCLEOTIDE SEQUENCE</scope>
    <source>
        <strain evidence="2 4">CCMP2712</strain>
    </source>
</reference>
<sequence length="323" mass="36885">MQVGLMEGMKDGDFQRQSDLRSRKEGVKDSLARTKVLKWLIERDSAASRSEDFSDRHLSSRKKAQKQRRSMKVELEKKLSHLEEELQQTKAALKEAKDNEQDLTAKLRTLQSQVQSLNSSEIFVDDKIESARSRVFELKARMESLGRDIQVRSNARDRLASAVKQSNESLEQTRQLLALERQIHSIIVQGEKTEITTSTSLPDLRPSSETSHEHRKTDVTNCQLHVQQPPAQGQDLSASSCEATAEELQTCQEIRALKQLKVKYRSQIAGVKETVERLRHEKHSLQQNRFRWTPTELRQEANKIASRSLQTSSEASSSHEISS</sequence>
<dbReference type="KEGG" id="gtt:GUITHDRAFT_120273"/>
<feature type="compositionally biased region" description="Basic and acidic residues" evidence="1">
    <location>
        <begin position="45"/>
        <end position="58"/>
    </location>
</feature>
<dbReference type="PaxDb" id="55529-EKX33527"/>
<proteinExistence type="predicted"/>
<evidence type="ECO:0000313" key="4">
    <source>
        <dbReference type="Proteomes" id="UP000011087"/>
    </source>
</evidence>
<reference evidence="4" key="2">
    <citation type="submission" date="2012-11" db="EMBL/GenBank/DDBJ databases">
        <authorList>
            <person name="Kuo A."/>
            <person name="Curtis B.A."/>
            <person name="Tanifuji G."/>
            <person name="Burki F."/>
            <person name="Gruber A."/>
            <person name="Irimia M."/>
            <person name="Maruyama S."/>
            <person name="Arias M.C."/>
            <person name="Ball S.G."/>
            <person name="Gile G.H."/>
            <person name="Hirakawa Y."/>
            <person name="Hopkins J.F."/>
            <person name="Rensing S.A."/>
            <person name="Schmutz J."/>
            <person name="Symeonidi A."/>
            <person name="Elias M."/>
            <person name="Eveleigh R.J."/>
            <person name="Herman E.K."/>
            <person name="Klute M.J."/>
            <person name="Nakayama T."/>
            <person name="Obornik M."/>
            <person name="Reyes-Prieto A."/>
            <person name="Armbrust E.V."/>
            <person name="Aves S.J."/>
            <person name="Beiko R.G."/>
            <person name="Coutinho P."/>
            <person name="Dacks J.B."/>
            <person name="Durnford D.G."/>
            <person name="Fast N.M."/>
            <person name="Green B.R."/>
            <person name="Grisdale C."/>
            <person name="Hempe F."/>
            <person name="Henrissat B."/>
            <person name="Hoppner M.P."/>
            <person name="Ishida K.-I."/>
            <person name="Kim E."/>
            <person name="Koreny L."/>
            <person name="Kroth P.G."/>
            <person name="Liu Y."/>
            <person name="Malik S.-B."/>
            <person name="Maier U.G."/>
            <person name="McRose D."/>
            <person name="Mock T."/>
            <person name="Neilson J.A."/>
            <person name="Onodera N.T."/>
            <person name="Poole A.M."/>
            <person name="Pritham E.J."/>
            <person name="Richards T.A."/>
            <person name="Rocap G."/>
            <person name="Roy S.W."/>
            <person name="Sarai C."/>
            <person name="Schaack S."/>
            <person name="Shirato S."/>
            <person name="Slamovits C.H."/>
            <person name="Spencer D.F."/>
            <person name="Suzuki S."/>
            <person name="Worden A.Z."/>
            <person name="Zauner S."/>
            <person name="Barry K."/>
            <person name="Bell C."/>
            <person name="Bharti A.K."/>
            <person name="Crow J.A."/>
            <person name="Grimwood J."/>
            <person name="Kramer R."/>
            <person name="Lindquist E."/>
            <person name="Lucas S."/>
            <person name="Salamov A."/>
            <person name="McFadden G.I."/>
            <person name="Lane C.E."/>
            <person name="Keeling P.J."/>
            <person name="Gray M.W."/>
            <person name="Grigoriev I.V."/>
            <person name="Archibald J.M."/>
        </authorList>
    </citation>
    <scope>NUCLEOTIDE SEQUENCE</scope>
    <source>
        <strain evidence="4">CCMP2712</strain>
    </source>
</reference>
<evidence type="ECO:0000256" key="1">
    <source>
        <dbReference type="SAM" id="MobiDB-lite"/>
    </source>
</evidence>
<feature type="compositionally biased region" description="Basic and acidic residues" evidence="1">
    <location>
        <begin position="8"/>
        <end position="28"/>
    </location>
</feature>
<feature type="region of interest" description="Disordered" evidence="1">
    <location>
        <begin position="45"/>
        <end position="70"/>
    </location>
</feature>
<protein>
    <submittedName>
        <fullName evidence="2 3">Uncharacterized protein</fullName>
    </submittedName>
</protein>
<organism evidence="2">
    <name type="scientific">Guillardia theta (strain CCMP2712)</name>
    <name type="common">Cryptophyte</name>
    <dbReference type="NCBI Taxonomy" id="905079"/>
    <lineage>
        <taxon>Eukaryota</taxon>
        <taxon>Cryptophyceae</taxon>
        <taxon>Pyrenomonadales</taxon>
        <taxon>Geminigeraceae</taxon>
        <taxon>Guillardia</taxon>
    </lineage>
</organism>
<name>L1IBR1_GUITC</name>
<feature type="compositionally biased region" description="Basic residues" evidence="1">
    <location>
        <begin position="59"/>
        <end position="70"/>
    </location>
</feature>